<evidence type="ECO:0000313" key="1">
    <source>
        <dbReference type="EMBL" id="KAK0630033.1"/>
    </source>
</evidence>
<sequence length="276" mass="30895">MFAYFFDLPPELREQILQHLCLFPNGVFIGTHRIPTSPISGPGRRVRAAAPPVNMFLASPVLYHEAGRIYYGQNTFSLDCRPSRLTRLHDLLARAETGLLTSAGARVSRHRMRSVVVYICRLGSLLQDCIIPALADMVLSGALKRVDFRLEESVGMPMVMTASHLPTSASTTSNEPGFVSAPFQALLRLLVDPDMEDTHLRVAARSHPQFWGQYYMHCQSDGLGRQRKKQQQQQQQSLAFHDGDVEAADWVEVDVNKLLERYGGSAAEFRITRVGD</sequence>
<dbReference type="AlphaFoldDB" id="A0AA39X9Y2"/>
<proteinExistence type="predicted"/>
<protein>
    <submittedName>
        <fullName evidence="1">Uncharacterized protein</fullName>
    </submittedName>
</protein>
<accession>A0AA39X9Y2</accession>
<dbReference type="Proteomes" id="UP001174934">
    <property type="component" value="Unassembled WGS sequence"/>
</dbReference>
<gene>
    <name evidence="1" type="ORF">B0T17DRAFT_527344</name>
</gene>
<comment type="caution">
    <text evidence="1">The sequence shown here is derived from an EMBL/GenBank/DDBJ whole genome shotgun (WGS) entry which is preliminary data.</text>
</comment>
<organism evidence="1 2">
    <name type="scientific">Bombardia bombarda</name>
    <dbReference type="NCBI Taxonomy" id="252184"/>
    <lineage>
        <taxon>Eukaryota</taxon>
        <taxon>Fungi</taxon>
        <taxon>Dikarya</taxon>
        <taxon>Ascomycota</taxon>
        <taxon>Pezizomycotina</taxon>
        <taxon>Sordariomycetes</taxon>
        <taxon>Sordariomycetidae</taxon>
        <taxon>Sordariales</taxon>
        <taxon>Lasiosphaeriaceae</taxon>
        <taxon>Bombardia</taxon>
    </lineage>
</organism>
<name>A0AA39X9Y2_9PEZI</name>
<evidence type="ECO:0000313" key="2">
    <source>
        <dbReference type="Proteomes" id="UP001174934"/>
    </source>
</evidence>
<keyword evidence="2" id="KW-1185">Reference proteome</keyword>
<reference evidence="1" key="1">
    <citation type="submission" date="2023-06" db="EMBL/GenBank/DDBJ databases">
        <title>Genome-scale phylogeny and comparative genomics of the fungal order Sordariales.</title>
        <authorList>
            <consortium name="Lawrence Berkeley National Laboratory"/>
            <person name="Hensen N."/>
            <person name="Bonometti L."/>
            <person name="Westerberg I."/>
            <person name="Brannstrom I.O."/>
            <person name="Guillou S."/>
            <person name="Cros-Aarteil S."/>
            <person name="Calhoun S."/>
            <person name="Haridas S."/>
            <person name="Kuo A."/>
            <person name="Mondo S."/>
            <person name="Pangilinan J."/>
            <person name="Riley R."/>
            <person name="LaButti K."/>
            <person name="Andreopoulos B."/>
            <person name="Lipzen A."/>
            <person name="Chen C."/>
            <person name="Yanf M."/>
            <person name="Daum C."/>
            <person name="Ng V."/>
            <person name="Clum A."/>
            <person name="Steindorff A."/>
            <person name="Ohm R."/>
            <person name="Martin F."/>
            <person name="Silar P."/>
            <person name="Natvig D."/>
            <person name="Lalanne C."/>
            <person name="Gautier V."/>
            <person name="Ament-velasquez S.L."/>
            <person name="Kruys A."/>
            <person name="Hutchinson M.I."/>
            <person name="Powell A.J."/>
            <person name="Barry K."/>
            <person name="Miller A.N."/>
            <person name="Grigoriev I.V."/>
            <person name="Debuchy R."/>
            <person name="Gladieux P."/>
            <person name="Thoren M.H."/>
            <person name="Johannesson H."/>
        </authorList>
    </citation>
    <scope>NUCLEOTIDE SEQUENCE</scope>
    <source>
        <strain evidence="1">SMH3391-2</strain>
    </source>
</reference>
<dbReference type="EMBL" id="JAULSR010000002">
    <property type="protein sequence ID" value="KAK0630033.1"/>
    <property type="molecule type" value="Genomic_DNA"/>
</dbReference>